<dbReference type="Proteomes" id="UP000004508">
    <property type="component" value="Unassembled WGS sequence"/>
</dbReference>
<comment type="caution">
    <text evidence="1">The sequence shown here is derived from an EMBL/GenBank/DDBJ whole genome shotgun (WGS) entry which is preliminary data.</text>
</comment>
<sequence length="64" mass="7027">MQTPPEDKDLVHVSTATAKDNQVTSPEGTIKRLRYNIKKEEECNGANTMQSVQITQARGGCSYG</sequence>
<gene>
    <name evidence="1" type="ORF">Krac_6383</name>
</gene>
<evidence type="ECO:0000313" key="1">
    <source>
        <dbReference type="EMBL" id="EFH85208.1"/>
    </source>
</evidence>
<dbReference type="AlphaFoldDB" id="D6TUB1"/>
<proteinExistence type="predicted"/>
<reference evidence="1 2" key="1">
    <citation type="journal article" date="2011" name="Stand. Genomic Sci.">
        <title>Non-contiguous finished genome sequence and contextual data of the filamentous soil bacterium Ktedonobacter racemifer type strain (SOSP1-21).</title>
        <authorList>
            <person name="Chang Y.J."/>
            <person name="Land M."/>
            <person name="Hauser L."/>
            <person name="Chertkov O."/>
            <person name="Del Rio T.G."/>
            <person name="Nolan M."/>
            <person name="Copeland A."/>
            <person name="Tice H."/>
            <person name="Cheng J.F."/>
            <person name="Lucas S."/>
            <person name="Han C."/>
            <person name="Goodwin L."/>
            <person name="Pitluck S."/>
            <person name="Ivanova N."/>
            <person name="Ovchinikova G."/>
            <person name="Pati A."/>
            <person name="Chen A."/>
            <person name="Palaniappan K."/>
            <person name="Mavromatis K."/>
            <person name="Liolios K."/>
            <person name="Brettin T."/>
            <person name="Fiebig A."/>
            <person name="Rohde M."/>
            <person name="Abt B."/>
            <person name="Goker M."/>
            <person name="Detter J.C."/>
            <person name="Woyke T."/>
            <person name="Bristow J."/>
            <person name="Eisen J.A."/>
            <person name="Markowitz V."/>
            <person name="Hugenholtz P."/>
            <person name="Kyrpides N.C."/>
            <person name="Klenk H.P."/>
            <person name="Lapidus A."/>
        </authorList>
    </citation>
    <scope>NUCLEOTIDE SEQUENCE [LARGE SCALE GENOMIC DNA]</scope>
    <source>
        <strain evidence="2">DSM 44963</strain>
    </source>
</reference>
<organism evidence="1 2">
    <name type="scientific">Ktedonobacter racemifer DSM 44963</name>
    <dbReference type="NCBI Taxonomy" id="485913"/>
    <lineage>
        <taxon>Bacteria</taxon>
        <taxon>Bacillati</taxon>
        <taxon>Chloroflexota</taxon>
        <taxon>Ktedonobacteria</taxon>
        <taxon>Ktedonobacterales</taxon>
        <taxon>Ktedonobacteraceae</taxon>
        <taxon>Ktedonobacter</taxon>
    </lineage>
</organism>
<dbReference type="STRING" id="485913.Krac_6383"/>
<dbReference type="EMBL" id="ADVG01000003">
    <property type="protein sequence ID" value="EFH85208.1"/>
    <property type="molecule type" value="Genomic_DNA"/>
</dbReference>
<dbReference type="InParanoid" id="D6TUB1"/>
<protein>
    <submittedName>
        <fullName evidence="1">Uncharacterized protein</fullName>
    </submittedName>
</protein>
<evidence type="ECO:0000313" key="2">
    <source>
        <dbReference type="Proteomes" id="UP000004508"/>
    </source>
</evidence>
<name>D6TUB1_KTERA</name>
<keyword evidence="2" id="KW-1185">Reference proteome</keyword>
<accession>D6TUB1</accession>